<dbReference type="Proteomes" id="UP001140502">
    <property type="component" value="Unassembled WGS sequence"/>
</dbReference>
<evidence type="ECO:0000256" key="6">
    <source>
        <dbReference type="ARBA" id="ARBA00022741"/>
    </source>
</evidence>
<dbReference type="OrthoDB" id="197206at2759"/>
<dbReference type="PANTHER" id="PTHR46264:SF4">
    <property type="entry name" value="TYROSINE--TRNA LIGASE, CYTOPLASMIC"/>
    <property type="match status" value="1"/>
</dbReference>
<keyword evidence="7 12" id="KW-0067">ATP-binding</keyword>
<evidence type="ECO:0000256" key="8">
    <source>
        <dbReference type="ARBA" id="ARBA00022917"/>
    </source>
</evidence>
<keyword evidence="4" id="KW-0963">Cytoplasm</keyword>
<dbReference type="NCBIfam" id="NF006330">
    <property type="entry name" value="PRK08560.1"/>
    <property type="match status" value="1"/>
</dbReference>
<keyword evidence="5 12" id="KW-0436">Ligase</keyword>
<evidence type="ECO:0000256" key="4">
    <source>
        <dbReference type="ARBA" id="ARBA00022490"/>
    </source>
</evidence>
<dbReference type="GO" id="GO:0005524">
    <property type="term" value="F:ATP binding"/>
    <property type="evidence" value="ECO:0007669"/>
    <property type="project" value="UniProtKB-KW"/>
</dbReference>
<evidence type="ECO:0000256" key="1">
    <source>
        <dbReference type="ARBA" id="ARBA00004496"/>
    </source>
</evidence>
<dbReference type="InterPro" id="IPR002305">
    <property type="entry name" value="aa-tRNA-synth_Ic"/>
</dbReference>
<keyword evidence="9 12" id="KW-0030">Aminoacyl-tRNA synthetase</keyword>
<evidence type="ECO:0000256" key="2">
    <source>
        <dbReference type="ARBA" id="ARBA00005594"/>
    </source>
</evidence>
<comment type="catalytic activity">
    <reaction evidence="11 12">
        <text>tRNA(Tyr) + L-tyrosine + ATP = L-tyrosyl-tRNA(Tyr) + AMP + diphosphate + H(+)</text>
        <dbReference type="Rhea" id="RHEA:10220"/>
        <dbReference type="Rhea" id="RHEA-COMP:9706"/>
        <dbReference type="Rhea" id="RHEA-COMP:9707"/>
        <dbReference type="ChEBI" id="CHEBI:15378"/>
        <dbReference type="ChEBI" id="CHEBI:30616"/>
        <dbReference type="ChEBI" id="CHEBI:33019"/>
        <dbReference type="ChEBI" id="CHEBI:58315"/>
        <dbReference type="ChEBI" id="CHEBI:78442"/>
        <dbReference type="ChEBI" id="CHEBI:78536"/>
        <dbReference type="ChEBI" id="CHEBI:456215"/>
        <dbReference type="EC" id="6.1.1.1"/>
    </reaction>
</comment>
<dbReference type="SUPFAM" id="SSF52374">
    <property type="entry name" value="Nucleotidylyl transferase"/>
    <property type="match status" value="1"/>
</dbReference>
<evidence type="ECO:0000256" key="12">
    <source>
        <dbReference type="RuleBase" id="RU361234"/>
    </source>
</evidence>
<evidence type="ECO:0000256" key="11">
    <source>
        <dbReference type="ARBA" id="ARBA00048248"/>
    </source>
</evidence>
<feature type="region of interest" description="Disordered" evidence="13">
    <location>
        <begin position="390"/>
        <end position="409"/>
    </location>
</feature>
<protein>
    <recommendedName>
        <fullName evidence="3 12">Tyrosine--tRNA ligase</fullName>
        <ecNumber evidence="3 12">6.1.1.1</ecNumber>
    </recommendedName>
    <alternativeName>
        <fullName evidence="10 12">Tyrosyl-tRNA synthetase</fullName>
    </alternativeName>
</protein>
<dbReference type="InterPro" id="IPR023617">
    <property type="entry name" value="Tyr-tRNA-ligase_arc/euk-type"/>
</dbReference>
<evidence type="ECO:0000256" key="7">
    <source>
        <dbReference type="ARBA" id="ARBA00022840"/>
    </source>
</evidence>
<dbReference type="GO" id="GO:0004831">
    <property type="term" value="F:tyrosine-tRNA ligase activity"/>
    <property type="evidence" value="ECO:0007669"/>
    <property type="project" value="UniProtKB-EC"/>
</dbReference>
<evidence type="ECO:0000256" key="13">
    <source>
        <dbReference type="SAM" id="MobiDB-lite"/>
    </source>
</evidence>
<reference evidence="14" key="1">
    <citation type="submission" date="2022-10" db="EMBL/GenBank/DDBJ databases">
        <title>Tapping the CABI collections for fungal endophytes: first genome assemblies for Collariella, Neodidymelliopsis, Ascochyta clinopodiicola, Didymella pomorum, Didymosphaeria variabile, Neocosmospora piperis and Neocucurbitaria cava.</title>
        <authorList>
            <person name="Hill R."/>
        </authorList>
    </citation>
    <scope>NUCLEOTIDE SEQUENCE</scope>
    <source>
        <strain evidence="14">IMI 366586</strain>
    </source>
</reference>
<keyword evidence="15" id="KW-1185">Reference proteome</keyword>
<keyword evidence="6 12" id="KW-0547">Nucleotide-binding</keyword>
<dbReference type="InterPro" id="IPR050489">
    <property type="entry name" value="Tyr-tRNA_synthase"/>
</dbReference>
<comment type="caution">
    <text evidence="14">The sequence shown here is derived from an EMBL/GenBank/DDBJ whole genome shotgun (WGS) entry which is preliminary data.</text>
</comment>
<dbReference type="InterPro" id="IPR002307">
    <property type="entry name" value="Tyr-tRNA-ligase"/>
</dbReference>
<dbReference type="GO" id="GO:0005737">
    <property type="term" value="C:cytoplasm"/>
    <property type="evidence" value="ECO:0007669"/>
    <property type="project" value="UniProtKB-SubCell"/>
</dbReference>
<dbReference type="Gene3D" id="3.40.50.620">
    <property type="entry name" value="HUPs"/>
    <property type="match status" value="1"/>
</dbReference>
<dbReference type="InterPro" id="IPR014729">
    <property type="entry name" value="Rossmann-like_a/b/a_fold"/>
</dbReference>
<dbReference type="EMBL" id="JAPEUR010000016">
    <property type="protein sequence ID" value="KAJ4328000.1"/>
    <property type="molecule type" value="Genomic_DNA"/>
</dbReference>
<accession>A0A9W8WL18</accession>
<evidence type="ECO:0000313" key="14">
    <source>
        <dbReference type="EMBL" id="KAJ4328000.1"/>
    </source>
</evidence>
<keyword evidence="8 12" id="KW-0648">Protein biosynthesis</keyword>
<comment type="subcellular location">
    <subcellularLocation>
        <location evidence="1">Cytoplasm</location>
    </subcellularLocation>
</comment>
<evidence type="ECO:0000256" key="3">
    <source>
        <dbReference type="ARBA" id="ARBA00013160"/>
    </source>
</evidence>
<dbReference type="NCBIfam" id="TIGR00234">
    <property type="entry name" value="tyrS"/>
    <property type="match status" value="1"/>
</dbReference>
<evidence type="ECO:0000313" key="15">
    <source>
        <dbReference type="Proteomes" id="UP001140502"/>
    </source>
</evidence>
<feature type="region of interest" description="Disordered" evidence="13">
    <location>
        <begin position="353"/>
        <end position="374"/>
    </location>
</feature>
<dbReference type="EC" id="6.1.1.1" evidence="3 12"/>
<dbReference type="PIRSF" id="PIRSF006588">
    <property type="entry name" value="TyrRS_arch_euk"/>
    <property type="match status" value="1"/>
</dbReference>
<evidence type="ECO:0000256" key="5">
    <source>
        <dbReference type="ARBA" id="ARBA00022598"/>
    </source>
</evidence>
<dbReference type="PANTHER" id="PTHR46264">
    <property type="entry name" value="TYROSINE-TRNA LIGASE"/>
    <property type="match status" value="1"/>
</dbReference>
<comment type="similarity">
    <text evidence="2 12">Belongs to the class-I aminoacyl-tRNA synthetase family.</text>
</comment>
<name>A0A9W8WL18_9HYPO</name>
<dbReference type="Pfam" id="PF00579">
    <property type="entry name" value="tRNA-synt_1b"/>
    <property type="match status" value="1"/>
</dbReference>
<proteinExistence type="inferred from homology"/>
<sequence>MAPLSTEAQLDLIRENIAEVMRFDIIEQIIDEGRTLKVYWGTATTGRPHCGYLVPAIKIAQFLAAGCEMTILLADVHAYLDNLKAPLELVAQRAEYYRFTITSLLKAVGVPTDQLRFVLGSSYQHGTDYTLDLYKLSSLVTQRQAQKAAAEVVKSAENPSISGLFYPLMQVLDEQYLDCDAQFGGLDQRKLFAAATEWLPKLKYRKRAHIMNPMVTGLNGQKMSSSDTNSKIDLLDPPEVVAKKIQAAECLPLIWKNNPLMDLVEFVLLPGSALKTGVREFRVERRGAAPLVYTTMEQVRADYEDDVLTPQMVKPAVAKALADIIAPIQAEFQASQEWQEVALKAYPAPAKKEKKVRNKGTQFPGAQGEEAKTDGVAQLDNLAIDVKEVADGAPAEAGTTHPNSATAGV</sequence>
<dbReference type="Gene3D" id="1.10.240.10">
    <property type="entry name" value="Tyrosyl-Transfer RNA Synthetase"/>
    <property type="match status" value="1"/>
</dbReference>
<dbReference type="GO" id="GO:0006437">
    <property type="term" value="P:tyrosyl-tRNA aminoacylation"/>
    <property type="evidence" value="ECO:0007669"/>
    <property type="project" value="InterPro"/>
</dbReference>
<evidence type="ECO:0000256" key="9">
    <source>
        <dbReference type="ARBA" id="ARBA00023146"/>
    </source>
</evidence>
<dbReference type="FunFam" id="3.40.50.620:FF:000040">
    <property type="entry name" value="Tyrosine--tRNA ligase"/>
    <property type="match status" value="1"/>
</dbReference>
<dbReference type="PRINTS" id="PR01040">
    <property type="entry name" value="TRNASYNTHTYR"/>
</dbReference>
<evidence type="ECO:0000256" key="10">
    <source>
        <dbReference type="ARBA" id="ARBA00033323"/>
    </source>
</evidence>
<feature type="compositionally biased region" description="Polar residues" evidence="13">
    <location>
        <begin position="400"/>
        <end position="409"/>
    </location>
</feature>
<gene>
    <name evidence="14" type="primary">TYS1</name>
    <name evidence="14" type="ORF">N0V84_001530</name>
</gene>
<organism evidence="14 15">
    <name type="scientific">Fusarium piperis</name>
    <dbReference type="NCBI Taxonomy" id="1435070"/>
    <lineage>
        <taxon>Eukaryota</taxon>
        <taxon>Fungi</taxon>
        <taxon>Dikarya</taxon>
        <taxon>Ascomycota</taxon>
        <taxon>Pezizomycotina</taxon>
        <taxon>Sordariomycetes</taxon>
        <taxon>Hypocreomycetidae</taxon>
        <taxon>Hypocreales</taxon>
        <taxon>Nectriaceae</taxon>
        <taxon>Fusarium</taxon>
        <taxon>Fusarium solani species complex</taxon>
    </lineage>
</organism>
<dbReference type="AlphaFoldDB" id="A0A9W8WL18"/>